<reference evidence="3 4" key="2">
    <citation type="journal article" date="2011" name="Stand. Genomic Sci.">
        <title>Complete genome sequence of Tsukamurella paurometabola type strain (no. 33).</title>
        <authorList>
            <person name="Munk A.C."/>
            <person name="Lapidus A."/>
            <person name="Lucas S."/>
            <person name="Nolan M."/>
            <person name="Tice H."/>
            <person name="Cheng J.F."/>
            <person name="Del Rio T.G."/>
            <person name="Goodwin L."/>
            <person name="Pitluck S."/>
            <person name="Liolios K."/>
            <person name="Huntemann M."/>
            <person name="Ivanova N."/>
            <person name="Mavromatis K."/>
            <person name="Mikhailova N."/>
            <person name="Pati A."/>
            <person name="Chen A."/>
            <person name="Palaniappan K."/>
            <person name="Tapia R."/>
            <person name="Han C."/>
            <person name="Land M."/>
            <person name="Hauser L."/>
            <person name="Chang Y.J."/>
            <person name="Jeffries C.D."/>
            <person name="Brettin T."/>
            <person name="Yasawong M."/>
            <person name="Brambilla E.M."/>
            <person name="Rohde M."/>
            <person name="Sikorski J."/>
            <person name="Goker M."/>
            <person name="Detter J.C."/>
            <person name="Woyke T."/>
            <person name="Bristow J."/>
            <person name="Eisen J.A."/>
            <person name="Markowitz V."/>
            <person name="Hugenholtz P."/>
            <person name="Kyrpides N.C."/>
            <person name="Klenk H.P."/>
        </authorList>
    </citation>
    <scope>NUCLEOTIDE SEQUENCE [LARGE SCALE GENOMIC DNA]</scope>
    <source>
        <strain evidence="4">ATCC 8368 / DSM 20162 / CCUG 35730 / CIP 100753 / JCM 10117 / KCTC 9821 / NBRC 16120 / NCIMB 702349 / NCTC 13040</strain>
    </source>
</reference>
<dbReference type="RefSeq" id="WP_013128471.1">
    <property type="nucleotide sequence ID" value="NC_014158.1"/>
</dbReference>
<evidence type="ECO:0000259" key="2">
    <source>
        <dbReference type="PROSITE" id="PS51737"/>
    </source>
</evidence>
<dbReference type="InterPro" id="IPR038109">
    <property type="entry name" value="DNA_bind_recomb_sf"/>
</dbReference>
<dbReference type="Proteomes" id="UP000001213">
    <property type="component" value="Chromosome"/>
</dbReference>
<dbReference type="eggNOG" id="COG1961">
    <property type="taxonomic scope" value="Bacteria"/>
</dbReference>
<dbReference type="SUPFAM" id="SSF53041">
    <property type="entry name" value="Resolvase-like"/>
    <property type="match status" value="1"/>
</dbReference>
<dbReference type="PANTHER" id="PTHR30461:SF23">
    <property type="entry name" value="DNA RECOMBINASE-RELATED"/>
    <property type="match status" value="1"/>
</dbReference>
<dbReference type="Gene3D" id="3.40.50.1390">
    <property type="entry name" value="Resolvase, N-terminal catalytic domain"/>
    <property type="match status" value="1"/>
</dbReference>
<name>D5UMK2_TSUPD</name>
<dbReference type="AlphaFoldDB" id="D5UMK2"/>
<keyword evidence="4" id="KW-1185">Reference proteome</keyword>
<reference evidence="4" key="1">
    <citation type="submission" date="2010-03" db="EMBL/GenBank/DDBJ databases">
        <title>The complete chromosome of Tsukamurella paurometabola DSM 20162.</title>
        <authorList>
            <consortium name="US DOE Joint Genome Institute (JGI-PGF)"/>
            <person name="Lucas S."/>
            <person name="Copeland A."/>
            <person name="Lapidus A."/>
            <person name="Glavina del Rio T."/>
            <person name="Dalin E."/>
            <person name="Tice H."/>
            <person name="Bruce D."/>
            <person name="Goodwin L."/>
            <person name="Pitluck S."/>
            <person name="Kyrpides N."/>
            <person name="Mavromatis K."/>
            <person name="Ivanova N."/>
            <person name="Mikhailova N."/>
            <person name="Munk A.C."/>
            <person name="Brettin T."/>
            <person name="Detter J.C."/>
            <person name="Tapia R."/>
            <person name="Han C."/>
            <person name="Larimer F."/>
            <person name="Land M."/>
            <person name="Hauser L."/>
            <person name="Markowitz V."/>
            <person name="Cheng J.-F."/>
            <person name="Hugenholtz P."/>
            <person name="Woyke T."/>
            <person name="Wu D."/>
            <person name="Jando M."/>
            <person name="Brambilla E."/>
            <person name="Klenk H.-P."/>
            <person name="Eisen J.A."/>
        </authorList>
    </citation>
    <scope>NUCLEOTIDE SEQUENCE [LARGE SCALE GENOMIC DNA]</scope>
    <source>
        <strain evidence="4">ATCC 8368 / DSM 20162 / CCUG 35730 / CIP 100753 / JCM 10117 / KCTC 9821 / NBRC 16120 / NCIMB 702349 / NCTC 13040</strain>
    </source>
</reference>
<dbReference type="Pfam" id="PF07508">
    <property type="entry name" value="Recombinase"/>
    <property type="match status" value="1"/>
</dbReference>
<evidence type="ECO:0000313" key="4">
    <source>
        <dbReference type="Proteomes" id="UP000001213"/>
    </source>
</evidence>
<sequence length="460" mass="51082">MDAVIYCRISQDREDGAAGIDRQEQDCLALAAEHGWNVIKVYRENNTSASAARRRPEFQAMLKHLATGTVGGLLFYHPDRAYRKLDDLVDLTSVCIKLKIQIHTVKAGRVDLSTATGIAVAEMSAVFAKLETARMGERIKRSKQQTAAEGRYRGGARPFGYKDGGMELEPHEADAIRTASTDLLSGTSLTRISRNWNDAGLRTARGGTWQATNLRKVLQRPRNAGLVEMDGNIIGPAAWPAIVTEDQLRAVTSLLSDPSRRTTTTYERKHMGRGIFLCGKCGASMRVFKLKTPTYRCVDQPHLSIQKSLADSVVSNVIIAAFNEQGVQNLIRRSAYPAVDVDALTAERADVSAKIDERTDMFDNGEMTRDSYRKSTARFRERLTAIERELASATVPEQLEDADQFDDFRDYWESISPDRQGKIIDRLLTVTILPVGSGAQTSAAKIERIQIEWKDQPTSA</sequence>
<dbReference type="PROSITE" id="PS51737">
    <property type="entry name" value="RECOMBINASE_DNA_BIND"/>
    <property type="match status" value="1"/>
</dbReference>
<proteinExistence type="predicted"/>
<dbReference type="InterPro" id="IPR050639">
    <property type="entry name" value="SSR_resolvase"/>
</dbReference>
<dbReference type="EMBL" id="CP001966">
    <property type="protein sequence ID" value="ADG80476.1"/>
    <property type="molecule type" value="Genomic_DNA"/>
</dbReference>
<evidence type="ECO:0000313" key="3">
    <source>
        <dbReference type="EMBL" id="ADG80476.1"/>
    </source>
</evidence>
<feature type="domain" description="Resolvase/invertase-type recombinase catalytic" evidence="1">
    <location>
        <begin position="2"/>
        <end position="150"/>
    </location>
</feature>
<gene>
    <name evidence="3" type="ordered locus">Tpau_3904</name>
</gene>
<dbReference type="STRING" id="521096.Tpau_3904"/>
<dbReference type="CDD" id="cd00338">
    <property type="entry name" value="Ser_Recombinase"/>
    <property type="match status" value="1"/>
</dbReference>
<dbReference type="HOGENOM" id="CLU_010686_18_18_11"/>
<dbReference type="Pfam" id="PF00239">
    <property type="entry name" value="Resolvase"/>
    <property type="match status" value="1"/>
</dbReference>
<dbReference type="PROSITE" id="PS51736">
    <property type="entry name" value="RECOMBINASES_3"/>
    <property type="match status" value="1"/>
</dbReference>
<dbReference type="GO" id="GO:0000150">
    <property type="term" value="F:DNA strand exchange activity"/>
    <property type="evidence" value="ECO:0007669"/>
    <property type="project" value="InterPro"/>
</dbReference>
<dbReference type="PANTHER" id="PTHR30461">
    <property type="entry name" value="DNA-INVERTASE FROM LAMBDOID PROPHAGE"/>
    <property type="match status" value="1"/>
</dbReference>
<dbReference type="KEGG" id="tpr:Tpau_3904"/>
<dbReference type="Gene3D" id="3.90.1750.20">
    <property type="entry name" value="Putative Large Serine Recombinase, Chain B, Domain 2"/>
    <property type="match status" value="1"/>
</dbReference>
<dbReference type="GO" id="GO:0003677">
    <property type="term" value="F:DNA binding"/>
    <property type="evidence" value="ECO:0007669"/>
    <property type="project" value="InterPro"/>
</dbReference>
<feature type="domain" description="Recombinase" evidence="2">
    <location>
        <begin position="158"/>
        <end position="261"/>
    </location>
</feature>
<organism evidence="3 4">
    <name type="scientific">Tsukamurella paurometabola (strain ATCC 8368 / DSM 20162 / CCUG 35730 / CIP 100753 / JCM 10117 / KCTC 9821 / NBRC 16120 / NCIMB 702349 / NCTC 13040)</name>
    <name type="common">Corynebacterium paurometabolum</name>
    <dbReference type="NCBI Taxonomy" id="521096"/>
    <lineage>
        <taxon>Bacteria</taxon>
        <taxon>Bacillati</taxon>
        <taxon>Actinomycetota</taxon>
        <taxon>Actinomycetes</taxon>
        <taxon>Mycobacteriales</taxon>
        <taxon>Tsukamurellaceae</taxon>
        <taxon>Tsukamurella</taxon>
    </lineage>
</organism>
<accession>D5UMK2</accession>
<protein>
    <submittedName>
        <fullName evidence="3">Resolvase domain protein</fullName>
    </submittedName>
</protein>
<dbReference type="InterPro" id="IPR036162">
    <property type="entry name" value="Resolvase-like_N_sf"/>
</dbReference>
<dbReference type="SMART" id="SM00857">
    <property type="entry name" value="Resolvase"/>
    <property type="match status" value="1"/>
</dbReference>
<evidence type="ECO:0000259" key="1">
    <source>
        <dbReference type="PROSITE" id="PS51736"/>
    </source>
</evidence>
<dbReference type="InterPro" id="IPR011109">
    <property type="entry name" value="DNA_bind_recombinase_dom"/>
</dbReference>
<dbReference type="InterPro" id="IPR006119">
    <property type="entry name" value="Resolv_N"/>
</dbReference>